<dbReference type="SUPFAM" id="SSF55347">
    <property type="entry name" value="Glyceraldehyde-3-phosphate dehydrogenase-like, C-terminal domain"/>
    <property type="match status" value="1"/>
</dbReference>
<evidence type="ECO:0000259" key="3">
    <source>
        <dbReference type="Pfam" id="PF22725"/>
    </source>
</evidence>
<dbReference type="eggNOG" id="COG0673">
    <property type="taxonomic scope" value="Bacteria"/>
</dbReference>
<gene>
    <name evidence="4" type="ORF">CLOBOL_06554</name>
</gene>
<dbReference type="InterPro" id="IPR000683">
    <property type="entry name" value="Gfo/Idh/MocA-like_OxRdtase_N"/>
</dbReference>
<dbReference type="Proteomes" id="UP000005396">
    <property type="component" value="Unassembled WGS sequence"/>
</dbReference>
<dbReference type="Pfam" id="PF22725">
    <property type="entry name" value="GFO_IDH_MocA_C3"/>
    <property type="match status" value="1"/>
</dbReference>
<dbReference type="InterPro" id="IPR055170">
    <property type="entry name" value="GFO_IDH_MocA-like_dom"/>
</dbReference>
<dbReference type="InterPro" id="IPR036291">
    <property type="entry name" value="NAD(P)-bd_dom_sf"/>
</dbReference>
<proteinExistence type="predicted"/>
<keyword evidence="1" id="KW-0560">Oxidoreductase</keyword>
<name>A8S3B1_ENTBW</name>
<dbReference type="EMBL" id="ABCC02000056">
    <property type="protein sequence ID" value="EDP13196.1"/>
    <property type="molecule type" value="Genomic_DNA"/>
</dbReference>
<dbReference type="Gene3D" id="3.30.360.10">
    <property type="entry name" value="Dihydrodipicolinate Reductase, domain 2"/>
    <property type="match status" value="1"/>
</dbReference>
<dbReference type="GO" id="GO:0016491">
    <property type="term" value="F:oxidoreductase activity"/>
    <property type="evidence" value="ECO:0007669"/>
    <property type="project" value="UniProtKB-KW"/>
</dbReference>
<evidence type="ECO:0000313" key="4">
    <source>
        <dbReference type="EMBL" id="EDP13196.1"/>
    </source>
</evidence>
<dbReference type="PANTHER" id="PTHR43818:SF11">
    <property type="entry name" value="BCDNA.GH03377"/>
    <property type="match status" value="1"/>
</dbReference>
<dbReference type="InterPro" id="IPR050463">
    <property type="entry name" value="Gfo/Idh/MocA_oxidrdct_glycsds"/>
</dbReference>
<dbReference type="PANTHER" id="PTHR43818">
    <property type="entry name" value="BCDNA.GH03377"/>
    <property type="match status" value="1"/>
</dbReference>
<dbReference type="AlphaFoldDB" id="A8S3B1"/>
<evidence type="ECO:0000256" key="1">
    <source>
        <dbReference type="ARBA" id="ARBA00023002"/>
    </source>
</evidence>
<dbReference type="PaxDb" id="411902-CLOBOL_06554"/>
<evidence type="ECO:0008006" key="6">
    <source>
        <dbReference type="Google" id="ProtNLM"/>
    </source>
</evidence>
<organism evidence="4 5">
    <name type="scientific">Enterocloster bolteae (strain ATCC BAA-613 / DSM 15670 / CCUG 46953 / JCM 12243 / WAL 16351)</name>
    <name type="common">Clostridium bolteae</name>
    <dbReference type="NCBI Taxonomy" id="411902"/>
    <lineage>
        <taxon>Bacteria</taxon>
        <taxon>Bacillati</taxon>
        <taxon>Bacillota</taxon>
        <taxon>Clostridia</taxon>
        <taxon>Lachnospirales</taxon>
        <taxon>Lachnospiraceae</taxon>
        <taxon>Enterocloster</taxon>
    </lineage>
</organism>
<accession>A8S3B1</accession>
<feature type="domain" description="Gfo/Idh/MocA-like oxidoreductase N-terminal" evidence="2">
    <location>
        <begin position="13"/>
        <end position="124"/>
    </location>
</feature>
<feature type="domain" description="GFO/IDH/MocA-like oxidoreductase" evidence="3">
    <location>
        <begin position="139"/>
        <end position="274"/>
    </location>
</feature>
<dbReference type="Pfam" id="PF01408">
    <property type="entry name" value="GFO_IDH_MocA"/>
    <property type="match status" value="1"/>
</dbReference>
<reference evidence="4 5" key="2">
    <citation type="submission" date="2007-09" db="EMBL/GenBank/DDBJ databases">
        <title>Draft genome sequence of Clostridium bolteae (ATCC BAA-613).</title>
        <authorList>
            <person name="Sudarsanam P."/>
            <person name="Ley R."/>
            <person name="Guruge J."/>
            <person name="Turnbaugh P.J."/>
            <person name="Mahowald M."/>
            <person name="Liep D."/>
            <person name="Gordon J."/>
        </authorList>
    </citation>
    <scope>NUCLEOTIDE SEQUENCE [LARGE SCALE GENOMIC DNA]</scope>
    <source>
        <strain evidence="5">ATCC BAA-613 / DSM 15670 / CCUG 46953 / JCM 12243 / WAL 16351</strain>
    </source>
</reference>
<comment type="caution">
    <text evidence="4">The sequence shown here is derived from an EMBL/GenBank/DDBJ whole genome shotgun (WGS) entry which is preliminary data.</text>
</comment>
<dbReference type="HOGENOM" id="CLU_023194_17_2_9"/>
<sequence>MRQEERTDMKRLKAAVIGSGFIGAAHVEALKRVPGVDVVALVDIVDPVQKAEELDVPNGFSDYREMIEAVEPDCIHICTPNHTHKEIALYAFKHGIHVICEKPMARNAGEAKEMLEAAKKSNLVHAINLHNRFYPANHQLRNMILDGALGKIYGVHGAYLQDCFSKESDFNWRMLSDKGGSTRVTSDIGSHWIDLAEYVIGSKVKEVFAEFQTNLPVRKMNLAGDLKDVAVDTEDTSYVMVRFENGAVGSAVFSQVYQGRKNQTTIRVSGSEISAEWDSEAIGDLKLGYRNEPNRLLTKDRGLAHPDTAPIITYPGGHAEGFPDAFKQNFIAVYGAIRGVKPINPYADFEDGLHQMQVLDKIFESAKTGRWTSVN</sequence>
<reference evidence="4 5" key="1">
    <citation type="submission" date="2007-08" db="EMBL/GenBank/DDBJ databases">
        <authorList>
            <person name="Fulton L."/>
            <person name="Clifton S."/>
            <person name="Fulton B."/>
            <person name="Xu J."/>
            <person name="Minx P."/>
            <person name="Pepin K.H."/>
            <person name="Johnson M."/>
            <person name="Thiruvilangam P."/>
            <person name="Bhonagiri V."/>
            <person name="Nash W.E."/>
            <person name="Mardis E.R."/>
            <person name="Wilson R.K."/>
        </authorList>
    </citation>
    <scope>NUCLEOTIDE SEQUENCE [LARGE SCALE GENOMIC DNA]</scope>
    <source>
        <strain evidence="5">ATCC BAA-613 / DSM 15670 / CCUG 46953 / JCM 12243 / WAL 16351</strain>
    </source>
</reference>
<dbReference type="GO" id="GO:0000166">
    <property type="term" value="F:nucleotide binding"/>
    <property type="evidence" value="ECO:0007669"/>
    <property type="project" value="InterPro"/>
</dbReference>
<evidence type="ECO:0000313" key="5">
    <source>
        <dbReference type="Proteomes" id="UP000005396"/>
    </source>
</evidence>
<protein>
    <recommendedName>
        <fullName evidence="6">Gfo/Idh/MocA family oxidoreductase</fullName>
    </recommendedName>
</protein>
<dbReference type="Gene3D" id="3.40.50.720">
    <property type="entry name" value="NAD(P)-binding Rossmann-like Domain"/>
    <property type="match status" value="1"/>
</dbReference>
<evidence type="ECO:0000259" key="2">
    <source>
        <dbReference type="Pfam" id="PF01408"/>
    </source>
</evidence>
<dbReference type="SUPFAM" id="SSF51735">
    <property type="entry name" value="NAD(P)-binding Rossmann-fold domains"/>
    <property type="match status" value="1"/>
</dbReference>